<keyword evidence="4" id="KW-0238">DNA-binding</keyword>
<evidence type="ECO:0000313" key="8">
    <source>
        <dbReference type="EMBL" id="KAF2014565.1"/>
    </source>
</evidence>
<keyword evidence="2" id="KW-0862">Zinc</keyword>
<protein>
    <recommendedName>
        <fullName evidence="10">Transcription factor domain-containing protein</fullName>
    </recommendedName>
</protein>
<reference evidence="8" key="1">
    <citation type="journal article" date="2020" name="Stud. Mycol.">
        <title>101 Dothideomycetes genomes: a test case for predicting lifestyles and emergence of pathogens.</title>
        <authorList>
            <person name="Haridas S."/>
            <person name="Albert R."/>
            <person name="Binder M."/>
            <person name="Bloem J."/>
            <person name="Labutti K."/>
            <person name="Salamov A."/>
            <person name="Andreopoulos B."/>
            <person name="Baker S."/>
            <person name="Barry K."/>
            <person name="Bills G."/>
            <person name="Bluhm B."/>
            <person name="Cannon C."/>
            <person name="Castanera R."/>
            <person name="Culley D."/>
            <person name="Daum C."/>
            <person name="Ezra D."/>
            <person name="Gonzalez J."/>
            <person name="Henrissat B."/>
            <person name="Kuo A."/>
            <person name="Liang C."/>
            <person name="Lipzen A."/>
            <person name="Lutzoni F."/>
            <person name="Magnuson J."/>
            <person name="Mondo S."/>
            <person name="Nolan M."/>
            <person name="Ohm R."/>
            <person name="Pangilinan J."/>
            <person name="Park H.-J."/>
            <person name="Ramirez L."/>
            <person name="Alfaro M."/>
            <person name="Sun H."/>
            <person name="Tritt A."/>
            <person name="Yoshinaga Y."/>
            <person name="Zwiers L.-H."/>
            <person name="Turgeon B."/>
            <person name="Goodwin S."/>
            <person name="Spatafora J."/>
            <person name="Crous P."/>
            <person name="Grigoriev I."/>
        </authorList>
    </citation>
    <scope>NUCLEOTIDE SEQUENCE</scope>
    <source>
        <strain evidence="8">CBS 175.79</strain>
    </source>
</reference>
<keyword evidence="9" id="KW-1185">Reference proteome</keyword>
<feature type="compositionally biased region" description="Polar residues" evidence="7">
    <location>
        <begin position="161"/>
        <end position="171"/>
    </location>
</feature>
<evidence type="ECO:0000256" key="5">
    <source>
        <dbReference type="ARBA" id="ARBA00023163"/>
    </source>
</evidence>
<keyword evidence="3" id="KW-0805">Transcription regulation</keyword>
<dbReference type="AlphaFoldDB" id="A0A6A5XMS8"/>
<dbReference type="InterPro" id="IPR051615">
    <property type="entry name" value="Transcr_Regulatory_Elem"/>
</dbReference>
<evidence type="ECO:0000256" key="2">
    <source>
        <dbReference type="ARBA" id="ARBA00022833"/>
    </source>
</evidence>
<accession>A0A6A5XMS8</accession>
<dbReference type="Proteomes" id="UP000799778">
    <property type="component" value="Unassembled WGS sequence"/>
</dbReference>
<sequence>MFTLRGWYYSLSKEFKIRPNNINRDQPLLPQVCVLNMVYYTSVVLLAKPFLRSGKGEAPESNEVLRAASSACLEAATEICLLGERYREVFGSFRRSPLTATHCTLTAALVIMLVRDDPVGTWPQADRTKLGGCLQTLHELSISWGPPLRYWRTLTKMINQRKSQDGTTEENSAAAASGDDAQVVDPNTMPSTFIDQPDQLHLGSKAEVASSDISIEIALQDPPIPDQDLWGNASTAHTFPDVGWLDIGAFDALSWDLASQIGPDGQIWEMGSSWQNEGHQ</sequence>
<feature type="region of interest" description="Disordered" evidence="7">
    <location>
        <begin position="161"/>
        <end position="190"/>
    </location>
</feature>
<name>A0A6A5XMS8_9PLEO</name>
<dbReference type="RefSeq" id="XP_033382904.1">
    <property type="nucleotide sequence ID" value="XM_033533222.1"/>
</dbReference>
<keyword evidence="1" id="KW-0479">Metal-binding</keyword>
<dbReference type="OrthoDB" id="2154091at2759"/>
<keyword evidence="5" id="KW-0804">Transcription</keyword>
<keyword evidence="6" id="KW-0539">Nucleus</keyword>
<evidence type="ECO:0000256" key="1">
    <source>
        <dbReference type="ARBA" id="ARBA00022723"/>
    </source>
</evidence>
<evidence type="ECO:0000256" key="4">
    <source>
        <dbReference type="ARBA" id="ARBA00023125"/>
    </source>
</evidence>
<organism evidence="8 9">
    <name type="scientific">Aaosphaeria arxii CBS 175.79</name>
    <dbReference type="NCBI Taxonomy" id="1450172"/>
    <lineage>
        <taxon>Eukaryota</taxon>
        <taxon>Fungi</taxon>
        <taxon>Dikarya</taxon>
        <taxon>Ascomycota</taxon>
        <taxon>Pezizomycotina</taxon>
        <taxon>Dothideomycetes</taxon>
        <taxon>Pleosporomycetidae</taxon>
        <taxon>Pleosporales</taxon>
        <taxon>Pleosporales incertae sedis</taxon>
        <taxon>Aaosphaeria</taxon>
    </lineage>
</organism>
<dbReference type="GO" id="GO:0003677">
    <property type="term" value="F:DNA binding"/>
    <property type="evidence" value="ECO:0007669"/>
    <property type="project" value="UniProtKB-KW"/>
</dbReference>
<dbReference type="CDD" id="cd12148">
    <property type="entry name" value="fungal_TF_MHR"/>
    <property type="match status" value="1"/>
</dbReference>
<gene>
    <name evidence="8" type="ORF">BU24DRAFT_482070</name>
</gene>
<dbReference type="PANTHER" id="PTHR31313:SF83">
    <property type="entry name" value="ZN(II)2CYS6 TRANSCRIPTION FACTOR (EUROFUNG)"/>
    <property type="match status" value="1"/>
</dbReference>
<dbReference type="GO" id="GO:0046872">
    <property type="term" value="F:metal ion binding"/>
    <property type="evidence" value="ECO:0007669"/>
    <property type="project" value="UniProtKB-KW"/>
</dbReference>
<evidence type="ECO:0000313" key="9">
    <source>
        <dbReference type="Proteomes" id="UP000799778"/>
    </source>
</evidence>
<evidence type="ECO:0008006" key="10">
    <source>
        <dbReference type="Google" id="ProtNLM"/>
    </source>
</evidence>
<proteinExistence type="predicted"/>
<dbReference type="PANTHER" id="PTHR31313">
    <property type="entry name" value="TY1 ENHANCER ACTIVATOR"/>
    <property type="match status" value="1"/>
</dbReference>
<evidence type="ECO:0000256" key="7">
    <source>
        <dbReference type="SAM" id="MobiDB-lite"/>
    </source>
</evidence>
<evidence type="ECO:0000256" key="3">
    <source>
        <dbReference type="ARBA" id="ARBA00023015"/>
    </source>
</evidence>
<evidence type="ECO:0000256" key="6">
    <source>
        <dbReference type="ARBA" id="ARBA00023242"/>
    </source>
</evidence>
<dbReference type="GeneID" id="54290619"/>
<dbReference type="EMBL" id="ML978070">
    <property type="protein sequence ID" value="KAF2014565.1"/>
    <property type="molecule type" value="Genomic_DNA"/>
</dbReference>